<proteinExistence type="predicted"/>
<feature type="compositionally biased region" description="Gly residues" evidence="1">
    <location>
        <begin position="9"/>
        <end position="28"/>
    </location>
</feature>
<evidence type="ECO:0000256" key="1">
    <source>
        <dbReference type="SAM" id="MobiDB-lite"/>
    </source>
</evidence>
<organism evidence="2">
    <name type="scientific">Desulfobacca acetoxidans</name>
    <dbReference type="NCBI Taxonomy" id="60893"/>
    <lineage>
        <taxon>Bacteria</taxon>
        <taxon>Pseudomonadati</taxon>
        <taxon>Thermodesulfobacteriota</taxon>
        <taxon>Desulfobaccia</taxon>
        <taxon>Desulfobaccales</taxon>
        <taxon>Desulfobaccaceae</taxon>
        <taxon>Desulfobacca</taxon>
    </lineage>
</organism>
<gene>
    <name evidence="2" type="ORF">ENV52_07075</name>
</gene>
<feature type="region of interest" description="Disordered" evidence="1">
    <location>
        <begin position="1"/>
        <end position="30"/>
    </location>
</feature>
<sequence>MTILAQQRGQGGGQGGGPGGGRGGGGRGGRFRPGPGGFCVCPACGHREPHQQGVPCFEMKCPQCGGAMTRER</sequence>
<comment type="caution">
    <text evidence="2">The sequence shown here is derived from an EMBL/GenBank/DDBJ whole genome shotgun (WGS) entry which is preliminary data.</text>
</comment>
<dbReference type="AlphaFoldDB" id="A0A7V6A3S6"/>
<dbReference type="EMBL" id="DTGR01000114">
    <property type="protein sequence ID" value="HHS29446.1"/>
    <property type="molecule type" value="Genomic_DNA"/>
</dbReference>
<evidence type="ECO:0000313" key="2">
    <source>
        <dbReference type="EMBL" id="HHS29446.1"/>
    </source>
</evidence>
<name>A0A7V6A3S6_9BACT</name>
<protein>
    <recommendedName>
        <fullName evidence="3">Ferredoxin</fullName>
    </recommendedName>
</protein>
<evidence type="ECO:0008006" key="3">
    <source>
        <dbReference type="Google" id="ProtNLM"/>
    </source>
</evidence>
<accession>A0A7V6A3S6</accession>
<reference evidence="2" key="1">
    <citation type="journal article" date="2020" name="mSystems">
        <title>Genome- and Community-Level Interaction Insights into Carbon Utilization and Element Cycling Functions of Hydrothermarchaeota in Hydrothermal Sediment.</title>
        <authorList>
            <person name="Zhou Z."/>
            <person name="Liu Y."/>
            <person name="Xu W."/>
            <person name="Pan J."/>
            <person name="Luo Z.H."/>
            <person name="Li M."/>
        </authorList>
    </citation>
    <scope>NUCLEOTIDE SEQUENCE [LARGE SCALE GENOMIC DNA]</scope>
    <source>
        <strain evidence="2">SpSt-767</strain>
    </source>
</reference>